<dbReference type="RefSeq" id="WP_079536271.1">
    <property type="nucleotide sequence ID" value="NZ_LT670844.1"/>
</dbReference>
<dbReference type="InterPro" id="IPR011008">
    <property type="entry name" value="Dimeric_a/b-barrel"/>
</dbReference>
<keyword evidence="2" id="KW-0503">Monooxygenase</keyword>
<reference evidence="2 3" key="1">
    <citation type="submission" date="2016-11" db="EMBL/GenBank/DDBJ databases">
        <authorList>
            <person name="Jaros S."/>
            <person name="Januszkiewicz K."/>
            <person name="Wedrychowicz H."/>
        </authorList>
    </citation>
    <scope>NUCLEOTIDE SEQUENCE [LARGE SCALE GENOMIC DNA]</scope>
    <source>
        <strain evidence="2 3">GAS499</strain>
    </source>
</reference>
<accession>A0A1M6I9P9</accession>
<dbReference type="Proteomes" id="UP000189935">
    <property type="component" value="Chromosome I"/>
</dbReference>
<keyword evidence="2" id="KW-0560">Oxidoreductase</keyword>
<dbReference type="GO" id="GO:0004497">
    <property type="term" value="F:monooxygenase activity"/>
    <property type="evidence" value="ECO:0007669"/>
    <property type="project" value="UniProtKB-KW"/>
</dbReference>
<protein>
    <submittedName>
        <fullName evidence="2">Heme-degrading monooxygenase HmoA</fullName>
    </submittedName>
</protein>
<organism evidence="2 3">
    <name type="scientific">Bradyrhizobium lablabi</name>
    <dbReference type="NCBI Taxonomy" id="722472"/>
    <lineage>
        <taxon>Bacteria</taxon>
        <taxon>Pseudomonadati</taxon>
        <taxon>Pseudomonadota</taxon>
        <taxon>Alphaproteobacteria</taxon>
        <taxon>Hyphomicrobiales</taxon>
        <taxon>Nitrobacteraceae</taxon>
        <taxon>Bradyrhizobium</taxon>
    </lineage>
</organism>
<dbReference type="InterPro" id="IPR007138">
    <property type="entry name" value="ABM_dom"/>
</dbReference>
<dbReference type="PANTHER" id="PTHR37811:SF2">
    <property type="entry name" value="ABM DOMAIN-CONTAINING PROTEIN"/>
    <property type="match status" value="1"/>
</dbReference>
<feature type="domain" description="ABM" evidence="1">
    <location>
        <begin position="1"/>
        <end position="75"/>
    </location>
</feature>
<evidence type="ECO:0000313" key="2">
    <source>
        <dbReference type="EMBL" id="SHJ31161.1"/>
    </source>
</evidence>
<dbReference type="OrthoDB" id="9797060at2"/>
<dbReference type="InterPro" id="IPR052936">
    <property type="entry name" value="Jasmonate_Hydroxylase-like"/>
</dbReference>
<gene>
    <name evidence="2" type="ORF">SAMN05444159_0272</name>
</gene>
<dbReference type="Gene3D" id="3.30.70.100">
    <property type="match status" value="1"/>
</dbReference>
<sequence>MIGLFFEVMPRLGHEQAYFDTAAGLRPELDKNPGLLFIDRFKSLVRQRIVLSHSHWRDEASLASWRTHAKHHVAQIAGRQQHFEDYRLRIGQLVCEWLPQPSGLRRLEISNSYNDPLLRQERYMIASTARRPPEAGAESDVLASVYRDTEYLVLTPTPSLSDGLEAVKQLSLTGAMTSVRMYLVSRDYGMYDRKEAPQYYPPVNGDQ</sequence>
<dbReference type="SUPFAM" id="SSF54909">
    <property type="entry name" value="Dimeric alpha+beta barrel"/>
    <property type="match status" value="1"/>
</dbReference>
<dbReference type="AlphaFoldDB" id="A0A1M6I9P9"/>
<dbReference type="EMBL" id="LT670844">
    <property type="protein sequence ID" value="SHJ31161.1"/>
    <property type="molecule type" value="Genomic_DNA"/>
</dbReference>
<proteinExistence type="predicted"/>
<dbReference type="Pfam" id="PF03992">
    <property type="entry name" value="ABM"/>
    <property type="match status" value="1"/>
</dbReference>
<dbReference type="PANTHER" id="PTHR37811">
    <property type="entry name" value="BLL5343 PROTEIN"/>
    <property type="match status" value="1"/>
</dbReference>
<evidence type="ECO:0000313" key="3">
    <source>
        <dbReference type="Proteomes" id="UP000189935"/>
    </source>
</evidence>
<evidence type="ECO:0000259" key="1">
    <source>
        <dbReference type="Pfam" id="PF03992"/>
    </source>
</evidence>
<name>A0A1M6I9P9_9BRAD</name>